<reference evidence="1" key="1">
    <citation type="submission" date="2016-12" db="EMBL/GenBank/DDBJ databases">
        <title>The genomes of Aspergillus section Nigri reveals drivers in fungal speciation.</title>
        <authorList>
            <consortium name="DOE Joint Genome Institute"/>
            <person name="Vesth T.C."/>
            <person name="Nybo J."/>
            <person name="Theobald S."/>
            <person name="Brandl J."/>
            <person name="Frisvad J.C."/>
            <person name="Nielsen K.F."/>
            <person name="Lyhne E.K."/>
            <person name="Kogle M.E."/>
            <person name="Kuo A."/>
            <person name="Riley R."/>
            <person name="Clum A."/>
            <person name="Nolan M."/>
            <person name="Lipzen A."/>
            <person name="Salamov A."/>
            <person name="Henrissat B."/>
            <person name="Wiebenga A."/>
            <person name="De Vries R.P."/>
            <person name="Grigoriev I.V."/>
            <person name="Mortensen U.H."/>
            <person name="Andersen M.R."/>
            <person name="Baker S.E."/>
        </authorList>
    </citation>
    <scope>NUCLEOTIDE SEQUENCE [LARGE SCALE GENOMIC DNA]</scope>
    <source>
        <strain evidence="1">CBS 113365</strain>
    </source>
</reference>
<dbReference type="Proteomes" id="UP000248405">
    <property type="component" value="Unassembled WGS sequence"/>
</dbReference>
<organism evidence="1 2">
    <name type="scientific">Aspergillus vadensis (strain CBS 113365 / IMI 142717 / IBT 24658)</name>
    <dbReference type="NCBI Taxonomy" id="1448311"/>
    <lineage>
        <taxon>Eukaryota</taxon>
        <taxon>Fungi</taxon>
        <taxon>Dikarya</taxon>
        <taxon>Ascomycota</taxon>
        <taxon>Pezizomycotina</taxon>
        <taxon>Eurotiomycetes</taxon>
        <taxon>Eurotiomycetidae</taxon>
        <taxon>Eurotiales</taxon>
        <taxon>Aspergillaceae</taxon>
        <taxon>Aspergillus</taxon>
        <taxon>Aspergillus subgen. Circumdati</taxon>
    </lineage>
</organism>
<dbReference type="EMBL" id="KZ821626">
    <property type="protein sequence ID" value="PYH68577.1"/>
    <property type="molecule type" value="Genomic_DNA"/>
</dbReference>
<sequence>MPGLGMLQDCFFPCWVVQDFGECVILDCCGYGYGIESVMPVKVLVIVYIPVPTRKQRTASYYLVVLDVITTLLEDAEIPSTVSVYLLVNPLQCLGTYHYQDNVPLVDIAVDLVQLLRFGLIASS</sequence>
<proteinExistence type="predicted"/>
<accession>A0A319B712</accession>
<gene>
    <name evidence="1" type="ORF">BO88DRAFT_435893</name>
</gene>
<dbReference type="GeneID" id="37214125"/>
<keyword evidence="2" id="KW-1185">Reference proteome</keyword>
<evidence type="ECO:0000313" key="2">
    <source>
        <dbReference type="Proteomes" id="UP000248405"/>
    </source>
</evidence>
<name>A0A319B712_ASPVC</name>
<protein>
    <submittedName>
        <fullName evidence="1">Uncharacterized protein</fullName>
    </submittedName>
</protein>
<evidence type="ECO:0000313" key="1">
    <source>
        <dbReference type="EMBL" id="PYH68577.1"/>
    </source>
</evidence>
<dbReference type="AlphaFoldDB" id="A0A319B712"/>
<dbReference type="RefSeq" id="XP_025562371.1">
    <property type="nucleotide sequence ID" value="XM_025709533.1"/>
</dbReference>